<gene>
    <name evidence="2" type="ORF">TKK_001890</name>
</gene>
<dbReference type="Gene3D" id="3.40.570.10">
    <property type="entry name" value="Extracellular Endonuclease, subunit A"/>
    <property type="match status" value="1"/>
</dbReference>
<evidence type="ECO:0008006" key="4">
    <source>
        <dbReference type="Google" id="ProtNLM"/>
    </source>
</evidence>
<dbReference type="AlphaFoldDB" id="A0ABD2XKW9"/>
<reference evidence="2 3" key="1">
    <citation type="journal article" date="2024" name="bioRxiv">
        <title>A reference genome for Trichogramma kaykai: A tiny desert-dwelling parasitoid wasp with competing sex-ratio distorters.</title>
        <authorList>
            <person name="Culotta J."/>
            <person name="Lindsey A.R."/>
        </authorList>
    </citation>
    <scope>NUCLEOTIDE SEQUENCE [LARGE SCALE GENOMIC DNA]</scope>
    <source>
        <strain evidence="2 3">KSX58</strain>
    </source>
</reference>
<dbReference type="InterPro" id="IPR044925">
    <property type="entry name" value="His-Me_finger_sf"/>
</dbReference>
<evidence type="ECO:0000256" key="1">
    <source>
        <dbReference type="SAM" id="SignalP"/>
    </source>
</evidence>
<keyword evidence="3" id="KW-1185">Reference proteome</keyword>
<dbReference type="Proteomes" id="UP001627154">
    <property type="component" value="Unassembled WGS sequence"/>
</dbReference>
<dbReference type="SUPFAM" id="SSF54060">
    <property type="entry name" value="His-Me finger endonucleases"/>
    <property type="match status" value="1"/>
</dbReference>
<feature type="chain" id="PRO_5044765461" description="DNA/RNA non-specific endonuclease domain-containing protein" evidence="1">
    <location>
        <begin position="26"/>
        <end position="463"/>
    </location>
</feature>
<sequence>MMTTHRVTAVLILAAFCFFKSSTAGADNDHQDHPLPQQQQLVNDDNCVAYLDEDGTNLLSTDDPRGPIVYGYDAQNVPKHRYPDPNTECIYKDGDALLHLSCAEERMMILRGPIQDHRDYSATYLYHKRTNNPRSDDGDDVERGLGIHGEDPATTKLQSATRLMCTREVEPIFIDVSKGDLSQGQRYQTGYFVTPVDFLRVMEFKLAPNGNLVATATLTPAASLMNEMKPAQTPRYGWGLAHHSMSGGKLLDYDSVYSLDNQREVFEGQWPELEDIEERINQEQKLVRTQLISDEDFYYQNEKTASYFYENTVPVWKSVAEGNWARVGRIMRAIAAQTDSEFELGATSYGAYRRPGRGQGRVELADTEELGGGYLRVPVPWVLQRYMVDKRNPRRGIVFHVINNPFLTPEEVREYMAERPRCRMVECHMAHREFAYVEQGFTYCCAIDDDDTLKEHKIEKERS</sequence>
<proteinExistence type="predicted"/>
<evidence type="ECO:0000313" key="3">
    <source>
        <dbReference type="Proteomes" id="UP001627154"/>
    </source>
</evidence>
<dbReference type="InterPro" id="IPR044929">
    <property type="entry name" value="DNA/RNA_non-sp_Endonuclease_sf"/>
</dbReference>
<name>A0ABD2XKW9_9HYME</name>
<feature type="signal peptide" evidence="1">
    <location>
        <begin position="1"/>
        <end position="25"/>
    </location>
</feature>
<comment type="caution">
    <text evidence="2">The sequence shown here is derived from an EMBL/GenBank/DDBJ whole genome shotgun (WGS) entry which is preliminary data.</text>
</comment>
<organism evidence="2 3">
    <name type="scientific">Trichogramma kaykai</name>
    <dbReference type="NCBI Taxonomy" id="54128"/>
    <lineage>
        <taxon>Eukaryota</taxon>
        <taxon>Metazoa</taxon>
        <taxon>Ecdysozoa</taxon>
        <taxon>Arthropoda</taxon>
        <taxon>Hexapoda</taxon>
        <taxon>Insecta</taxon>
        <taxon>Pterygota</taxon>
        <taxon>Neoptera</taxon>
        <taxon>Endopterygota</taxon>
        <taxon>Hymenoptera</taxon>
        <taxon>Apocrita</taxon>
        <taxon>Proctotrupomorpha</taxon>
        <taxon>Chalcidoidea</taxon>
        <taxon>Trichogrammatidae</taxon>
        <taxon>Trichogramma</taxon>
    </lineage>
</organism>
<dbReference type="EMBL" id="JBJJXI010000020">
    <property type="protein sequence ID" value="KAL3405499.1"/>
    <property type="molecule type" value="Genomic_DNA"/>
</dbReference>
<protein>
    <recommendedName>
        <fullName evidence="4">DNA/RNA non-specific endonuclease domain-containing protein</fullName>
    </recommendedName>
</protein>
<accession>A0ABD2XKW9</accession>
<evidence type="ECO:0000313" key="2">
    <source>
        <dbReference type="EMBL" id="KAL3405499.1"/>
    </source>
</evidence>
<keyword evidence="1" id="KW-0732">Signal</keyword>